<keyword evidence="8 9" id="KW-0472">Membrane</keyword>
<evidence type="ECO:0000256" key="8">
    <source>
        <dbReference type="ARBA" id="ARBA00023136"/>
    </source>
</evidence>
<dbReference type="InterPro" id="IPR027417">
    <property type="entry name" value="P-loop_NTPase"/>
</dbReference>
<comment type="similarity">
    <text evidence="2">Belongs to the ABC transporter superfamily. ABCG family. Eye pigment precursor importer (TC 3.A.1.204) subfamily.</text>
</comment>
<proteinExistence type="inferred from homology"/>
<evidence type="ECO:0000256" key="1">
    <source>
        <dbReference type="ARBA" id="ARBA00004141"/>
    </source>
</evidence>
<name>A0A8J6L784_TENMO</name>
<feature type="transmembrane region" description="Helical" evidence="9">
    <location>
        <begin position="611"/>
        <end position="635"/>
    </location>
</feature>
<dbReference type="SMART" id="SM00382">
    <property type="entry name" value="AAA"/>
    <property type="match status" value="1"/>
</dbReference>
<protein>
    <recommendedName>
        <fullName evidence="10">ABC transporter domain-containing protein</fullName>
    </recommendedName>
</protein>
<feature type="transmembrane region" description="Helical" evidence="9">
    <location>
        <begin position="679"/>
        <end position="698"/>
    </location>
</feature>
<evidence type="ECO:0000256" key="4">
    <source>
        <dbReference type="ARBA" id="ARBA00022692"/>
    </source>
</evidence>
<evidence type="ECO:0000313" key="12">
    <source>
        <dbReference type="Proteomes" id="UP000719412"/>
    </source>
</evidence>
<evidence type="ECO:0000256" key="6">
    <source>
        <dbReference type="ARBA" id="ARBA00022840"/>
    </source>
</evidence>
<evidence type="ECO:0000256" key="9">
    <source>
        <dbReference type="SAM" id="Phobius"/>
    </source>
</evidence>
<dbReference type="InterPro" id="IPR017871">
    <property type="entry name" value="ABC_transporter-like_CS"/>
</dbReference>
<dbReference type="InterPro" id="IPR013525">
    <property type="entry name" value="ABC2_TM"/>
</dbReference>
<dbReference type="InterPro" id="IPR003439">
    <property type="entry name" value="ABC_transporter-like_ATP-bd"/>
</dbReference>
<keyword evidence="3" id="KW-0813">Transport</keyword>
<dbReference type="GO" id="GO:0016887">
    <property type="term" value="F:ATP hydrolysis activity"/>
    <property type="evidence" value="ECO:0007669"/>
    <property type="project" value="InterPro"/>
</dbReference>
<organism evidence="11 12">
    <name type="scientific">Tenebrio molitor</name>
    <name type="common">Yellow mealworm beetle</name>
    <dbReference type="NCBI Taxonomy" id="7067"/>
    <lineage>
        <taxon>Eukaryota</taxon>
        <taxon>Metazoa</taxon>
        <taxon>Ecdysozoa</taxon>
        <taxon>Arthropoda</taxon>
        <taxon>Hexapoda</taxon>
        <taxon>Insecta</taxon>
        <taxon>Pterygota</taxon>
        <taxon>Neoptera</taxon>
        <taxon>Endopterygota</taxon>
        <taxon>Coleoptera</taxon>
        <taxon>Polyphaga</taxon>
        <taxon>Cucujiformia</taxon>
        <taxon>Tenebrionidae</taxon>
        <taxon>Tenebrio</taxon>
    </lineage>
</organism>
<keyword evidence="12" id="KW-1185">Reference proteome</keyword>
<dbReference type="SUPFAM" id="SSF52540">
    <property type="entry name" value="P-loop containing nucleoside triphosphate hydrolases"/>
    <property type="match status" value="2"/>
</dbReference>
<reference evidence="11" key="1">
    <citation type="journal article" date="2020" name="J Insects Food Feed">
        <title>The yellow mealworm (Tenebrio molitor) genome: a resource for the emerging insects as food and feed industry.</title>
        <authorList>
            <person name="Eriksson T."/>
            <person name="Andere A."/>
            <person name="Kelstrup H."/>
            <person name="Emery V."/>
            <person name="Picard C."/>
        </authorList>
    </citation>
    <scope>NUCLEOTIDE SEQUENCE</scope>
    <source>
        <strain evidence="11">Stoneville</strain>
        <tissue evidence="11">Whole head</tissue>
    </source>
</reference>
<feature type="transmembrane region" description="Helical" evidence="9">
    <location>
        <begin position="647"/>
        <end position="672"/>
    </location>
</feature>
<evidence type="ECO:0000256" key="3">
    <source>
        <dbReference type="ARBA" id="ARBA00022448"/>
    </source>
</evidence>
<dbReference type="InterPro" id="IPR050352">
    <property type="entry name" value="ABCG_transporters"/>
</dbReference>
<gene>
    <name evidence="11" type="ORF">GEV33_012502</name>
</gene>
<dbReference type="InterPro" id="IPR003593">
    <property type="entry name" value="AAA+_ATPase"/>
</dbReference>
<dbReference type="EMBL" id="JABDTM020027586">
    <property type="protein sequence ID" value="KAH0810290.1"/>
    <property type="molecule type" value="Genomic_DNA"/>
</dbReference>
<evidence type="ECO:0000256" key="7">
    <source>
        <dbReference type="ARBA" id="ARBA00022989"/>
    </source>
</evidence>
<dbReference type="GO" id="GO:0005524">
    <property type="term" value="F:ATP binding"/>
    <property type="evidence" value="ECO:0007669"/>
    <property type="project" value="UniProtKB-KW"/>
</dbReference>
<dbReference type="AlphaFoldDB" id="A0A8J6L784"/>
<keyword evidence="5" id="KW-0547">Nucleotide-binding</keyword>
<evidence type="ECO:0000256" key="5">
    <source>
        <dbReference type="ARBA" id="ARBA00022741"/>
    </source>
</evidence>
<dbReference type="PROSITE" id="PS00211">
    <property type="entry name" value="ABC_TRANSPORTER_1"/>
    <property type="match status" value="1"/>
</dbReference>
<dbReference type="Gene3D" id="3.40.50.300">
    <property type="entry name" value="P-loop containing nucleotide triphosphate hydrolases"/>
    <property type="match status" value="1"/>
</dbReference>
<evidence type="ECO:0000313" key="11">
    <source>
        <dbReference type="EMBL" id="KAH0810290.1"/>
    </source>
</evidence>
<comment type="subcellular location">
    <subcellularLocation>
        <location evidence="1">Membrane</location>
        <topology evidence="1">Multi-pass membrane protein</topology>
    </subcellularLocation>
</comment>
<feature type="domain" description="ABC transporter" evidence="10">
    <location>
        <begin position="189"/>
        <end position="464"/>
    </location>
</feature>
<dbReference type="CDD" id="cd03213">
    <property type="entry name" value="ABCG_EPDR"/>
    <property type="match status" value="1"/>
</dbReference>
<accession>A0A8J6L784</accession>
<evidence type="ECO:0000259" key="10">
    <source>
        <dbReference type="PROSITE" id="PS50893"/>
    </source>
</evidence>
<keyword evidence="7 9" id="KW-1133">Transmembrane helix</keyword>
<dbReference type="PROSITE" id="PS50893">
    <property type="entry name" value="ABC_TRANSPORTER_2"/>
    <property type="match status" value="1"/>
</dbReference>
<comment type="caution">
    <text evidence="11">The sequence shown here is derived from an EMBL/GenBank/DDBJ whole genome shotgun (WGS) entry which is preliminary data.</text>
</comment>
<feature type="transmembrane region" description="Helical" evidence="9">
    <location>
        <begin position="568"/>
        <end position="590"/>
    </location>
</feature>
<keyword evidence="6" id="KW-0067">ATP-binding</keyword>
<feature type="transmembrane region" description="Helical" evidence="9">
    <location>
        <begin position="764"/>
        <end position="782"/>
    </location>
</feature>
<dbReference type="Pfam" id="PF00005">
    <property type="entry name" value="ABC_tran"/>
    <property type="match status" value="1"/>
</dbReference>
<sequence length="790" mass="88702">MTLERVDWVSPLDARCLEEQHQEVERSERNGHVCSVNETERISADVTYWLGPNAGRTEPAHWPTTGKMPPMDISVRKWRLRLSNDTQKGESFKCDVHPSAGVNLDKINRQYGSPRDFATCLENEADLTVHSSAMEVIMHEVSNPDDGVKSESVVRYTGSAENPVTLTQDEGNTNTSNFAQVPYEQRVEIEFKNLVYTASLGFRKGKKEILHAINGRFPQGQLIAIMGPSGAGKSTLLDILSGYRIRGVKGFVNTNGTPRNLKAFRKSSCYITQDDRLQPLLTTSENMQIAADLKLPLEVSQSEKAETIQAILNMLGLEQTRNTRASGLSGGQRKRLSIALELVNNPTVMFLDEPTTKHKFYLLSTSRGRIRHKSHFRFTLEEALIGLSSSGCGLDSSSCSQCIKLLKDLAGQGRTIVCTIHQPSASLFQLFDQVYVLGAGRCLYQGSTDNLVPFLGQVKYPCPQYHNPADFVIELACEEYGTDIIDTMVTTTEESTSLVQPQKDDEGGLQATSSTNQLKVLLRRGFIKTVRDQTLTYLRVLVNVFVGLMLGTLYWQAGRDGTKVLDNYNLLFSILMHHMMSTMMLTILTFPNEMSILIKEHFNRWYSLKMYYASVTLIDIPVSVVCCVLFSIIIYGMTGQPYEQDRFFMFLVISMLVVFVAQSFGLMIGAVFNVVNGTFLGPTLSVPMMMFAGFGVTLNDLPTYLYWGSYISYLRYGLEGFVGAIYGLERPTIYCPDDAYCHYKYPKKFLQDIAMKGDQFGNDVIALLLILFILRVIAYVLLRYKLMAIR</sequence>
<dbReference type="PANTHER" id="PTHR48041:SF26">
    <property type="entry name" value="FI22810P1"/>
    <property type="match status" value="1"/>
</dbReference>
<reference evidence="11" key="2">
    <citation type="submission" date="2021-08" db="EMBL/GenBank/DDBJ databases">
        <authorList>
            <person name="Eriksson T."/>
        </authorList>
    </citation>
    <scope>NUCLEOTIDE SEQUENCE</scope>
    <source>
        <strain evidence="11">Stoneville</strain>
        <tissue evidence="11">Whole head</tissue>
    </source>
</reference>
<feature type="transmembrane region" description="Helical" evidence="9">
    <location>
        <begin position="537"/>
        <end position="556"/>
    </location>
</feature>
<dbReference type="GO" id="GO:0140359">
    <property type="term" value="F:ABC-type transporter activity"/>
    <property type="evidence" value="ECO:0007669"/>
    <property type="project" value="InterPro"/>
</dbReference>
<evidence type="ECO:0000256" key="2">
    <source>
        <dbReference type="ARBA" id="ARBA00005814"/>
    </source>
</evidence>
<dbReference type="PANTHER" id="PTHR48041">
    <property type="entry name" value="ABC TRANSPORTER G FAMILY MEMBER 28"/>
    <property type="match status" value="1"/>
</dbReference>
<dbReference type="GO" id="GO:0005886">
    <property type="term" value="C:plasma membrane"/>
    <property type="evidence" value="ECO:0007669"/>
    <property type="project" value="TreeGrafter"/>
</dbReference>
<dbReference type="Pfam" id="PF01061">
    <property type="entry name" value="ABC2_membrane"/>
    <property type="match status" value="1"/>
</dbReference>
<dbReference type="Proteomes" id="UP000719412">
    <property type="component" value="Unassembled WGS sequence"/>
</dbReference>
<keyword evidence="4 9" id="KW-0812">Transmembrane</keyword>